<reference evidence="1 2" key="2">
    <citation type="submission" date="2020-02" db="EMBL/GenBank/DDBJ databases">
        <title>Genome sequences of Thiorhodococcus mannitoliphagus and Thiorhodococcus minor, purple sulfur photosynthetic bacteria in the gammaproteobacterial family, Chromatiaceae.</title>
        <authorList>
            <person name="Aviles F.A."/>
            <person name="Meyer T.E."/>
            <person name="Kyndt J.A."/>
        </authorList>
    </citation>
    <scope>NUCLEOTIDE SEQUENCE [LARGE SCALE GENOMIC DNA]</scope>
    <source>
        <strain evidence="1 2">DSM 18266</strain>
    </source>
</reference>
<proteinExistence type="predicted"/>
<dbReference type="RefSeq" id="WP_164653626.1">
    <property type="nucleotide sequence ID" value="NZ_JAAIJR010000030.1"/>
</dbReference>
<organism evidence="1 2">
    <name type="scientific">Thiorhodococcus mannitoliphagus</name>
    <dbReference type="NCBI Taxonomy" id="329406"/>
    <lineage>
        <taxon>Bacteria</taxon>
        <taxon>Pseudomonadati</taxon>
        <taxon>Pseudomonadota</taxon>
        <taxon>Gammaproteobacteria</taxon>
        <taxon>Chromatiales</taxon>
        <taxon>Chromatiaceae</taxon>
        <taxon>Thiorhodococcus</taxon>
    </lineage>
</organism>
<gene>
    <name evidence="1" type="ORF">G3480_09440</name>
</gene>
<name>A0A6P1DST2_9GAMM</name>
<accession>A0A6P1DST2</accession>
<dbReference type="AlphaFoldDB" id="A0A6P1DST2"/>
<dbReference type="EMBL" id="JAAIJR010000030">
    <property type="protein sequence ID" value="NEX20530.1"/>
    <property type="molecule type" value="Genomic_DNA"/>
</dbReference>
<reference evidence="2" key="1">
    <citation type="journal article" date="2020" name="Microbiol. Resour. Announc.">
        <title>Draft Genome Sequences of Thiorhodococcus mannitoliphagus and Thiorhodococcus minor, Purple Sulfur Photosynthetic Bacteria in the Gammaproteobacterial Family Chromatiaceae.</title>
        <authorList>
            <person name="Aviles F.A."/>
            <person name="Meyer T.E."/>
            <person name="Kyndt J.A."/>
        </authorList>
    </citation>
    <scope>NUCLEOTIDE SEQUENCE [LARGE SCALE GENOMIC DNA]</scope>
    <source>
        <strain evidence="2">DSM 18266</strain>
    </source>
</reference>
<dbReference type="Proteomes" id="UP000471640">
    <property type="component" value="Unassembled WGS sequence"/>
</dbReference>
<keyword evidence="2" id="KW-1185">Reference proteome</keyword>
<sequence length="152" mass="16565">MSTRPATPELEHFVRHRLGCTCPAEVFEQVDDAPSAPSRTAGIDRRIAIGGRLLIYIVAAASERAAHSKMADWIRAGLAERDALGMNRLRLVLVMDELTGEEQGAIEATFERLIAETDDRVHLHLLDTASASDLASVHQLFPDASDAARNPP</sequence>
<comment type="caution">
    <text evidence="1">The sequence shown here is derived from an EMBL/GenBank/DDBJ whole genome shotgun (WGS) entry which is preliminary data.</text>
</comment>
<evidence type="ECO:0000313" key="1">
    <source>
        <dbReference type="EMBL" id="NEX20530.1"/>
    </source>
</evidence>
<evidence type="ECO:0000313" key="2">
    <source>
        <dbReference type="Proteomes" id="UP000471640"/>
    </source>
</evidence>
<protein>
    <submittedName>
        <fullName evidence="1">Uncharacterized protein</fullName>
    </submittedName>
</protein>